<dbReference type="InterPro" id="IPR038765">
    <property type="entry name" value="Papain-like_cys_pep_sf"/>
</dbReference>
<keyword evidence="3" id="KW-0378">Hydrolase</keyword>
<dbReference type="GO" id="GO:0005634">
    <property type="term" value="C:nucleus"/>
    <property type="evidence" value="ECO:0007669"/>
    <property type="project" value="TreeGrafter"/>
</dbReference>
<dbReference type="SUPFAM" id="SSF54001">
    <property type="entry name" value="Cysteine proteinases"/>
    <property type="match status" value="1"/>
</dbReference>
<dbReference type="PROSITE" id="PS50600">
    <property type="entry name" value="ULP_PROTEASE"/>
    <property type="match status" value="1"/>
</dbReference>
<dbReference type="Gene3D" id="3.40.395.10">
    <property type="entry name" value="Adenoviral Proteinase, Chain A"/>
    <property type="match status" value="1"/>
</dbReference>
<dbReference type="InterPro" id="IPR003653">
    <property type="entry name" value="Peptidase_C48_C"/>
</dbReference>
<dbReference type="Proteomes" id="UP000596660">
    <property type="component" value="Unplaced"/>
</dbReference>
<dbReference type="PANTHER" id="PTHR12606">
    <property type="entry name" value="SENTRIN/SUMO-SPECIFIC PROTEASE"/>
    <property type="match status" value="1"/>
</dbReference>
<protein>
    <recommendedName>
        <fullName evidence="5">Ubiquitin-like protease family profile domain-containing protein</fullName>
    </recommendedName>
</protein>
<feature type="domain" description="Ubiquitin-like protease family profile" evidence="5">
    <location>
        <begin position="317"/>
        <end position="489"/>
    </location>
</feature>
<organism evidence="6 7">
    <name type="scientific">Chenopodium quinoa</name>
    <name type="common">Quinoa</name>
    <dbReference type="NCBI Taxonomy" id="63459"/>
    <lineage>
        <taxon>Eukaryota</taxon>
        <taxon>Viridiplantae</taxon>
        <taxon>Streptophyta</taxon>
        <taxon>Embryophyta</taxon>
        <taxon>Tracheophyta</taxon>
        <taxon>Spermatophyta</taxon>
        <taxon>Magnoliopsida</taxon>
        <taxon>eudicotyledons</taxon>
        <taxon>Gunneridae</taxon>
        <taxon>Pentapetalae</taxon>
        <taxon>Caryophyllales</taxon>
        <taxon>Chenopodiaceae</taxon>
        <taxon>Chenopodioideae</taxon>
        <taxon>Atripliceae</taxon>
        <taxon>Chenopodium</taxon>
    </lineage>
</organism>
<dbReference type="AlphaFoldDB" id="A0A803N6Z6"/>
<reference evidence="6" key="2">
    <citation type="submission" date="2021-03" db="UniProtKB">
        <authorList>
            <consortium name="EnsemblPlants"/>
        </authorList>
    </citation>
    <scope>IDENTIFICATION</scope>
</reference>
<accession>A0A803N6Z6</accession>
<dbReference type="PANTHER" id="PTHR12606:SF1">
    <property type="entry name" value="UBIQUITIN-LIKE-SPECIFIC PROTEASE 1A"/>
    <property type="match status" value="1"/>
</dbReference>
<dbReference type="Pfam" id="PF02902">
    <property type="entry name" value="Peptidase_C48"/>
    <property type="match status" value="1"/>
</dbReference>
<evidence type="ECO:0000259" key="5">
    <source>
        <dbReference type="PROSITE" id="PS50600"/>
    </source>
</evidence>
<dbReference type="EnsemblPlants" id="AUR62041504-RA">
    <property type="protein sequence ID" value="AUR62041504-RA:cds"/>
    <property type="gene ID" value="AUR62041504"/>
</dbReference>
<name>A0A803N6Z6_CHEQI</name>
<dbReference type="GO" id="GO:0016926">
    <property type="term" value="P:protein desumoylation"/>
    <property type="evidence" value="ECO:0007669"/>
    <property type="project" value="TreeGrafter"/>
</dbReference>
<evidence type="ECO:0000256" key="4">
    <source>
        <dbReference type="ARBA" id="ARBA00022807"/>
    </source>
</evidence>
<keyword evidence="2" id="KW-0645">Protease</keyword>
<proteinExistence type="inferred from homology"/>
<evidence type="ECO:0000313" key="7">
    <source>
        <dbReference type="Proteomes" id="UP000596660"/>
    </source>
</evidence>
<dbReference type="Gramene" id="AUR62041504-RA">
    <property type="protein sequence ID" value="AUR62041504-RA:cds"/>
    <property type="gene ID" value="AUR62041504"/>
</dbReference>
<keyword evidence="4" id="KW-0788">Thiol protease</keyword>
<keyword evidence="7" id="KW-1185">Reference proteome</keyword>
<reference evidence="6" key="1">
    <citation type="journal article" date="2017" name="Nature">
        <title>The genome of Chenopodium quinoa.</title>
        <authorList>
            <person name="Jarvis D.E."/>
            <person name="Ho Y.S."/>
            <person name="Lightfoot D.J."/>
            <person name="Schmoeckel S.M."/>
            <person name="Li B."/>
            <person name="Borm T.J.A."/>
            <person name="Ohyanagi H."/>
            <person name="Mineta K."/>
            <person name="Michell C.T."/>
            <person name="Saber N."/>
            <person name="Kharbatia N.M."/>
            <person name="Rupper R.R."/>
            <person name="Sharp A.R."/>
            <person name="Dally N."/>
            <person name="Boughton B.A."/>
            <person name="Woo Y.H."/>
            <person name="Gao G."/>
            <person name="Schijlen E.G.W.M."/>
            <person name="Guo X."/>
            <person name="Momin A.A."/>
            <person name="Negrao S."/>
            <person name="Al-Babili S."/>
            <person name="Gehring C."/>
            <person name="Roessner U."/>
            <person name="Jung C."/>
            <person name="Murphy K."/>
            <person name="Arold S.T."/>
            <person name="Gojobori T."/>
            <person name="van der Linden C.G."/>
            <person name="van Loo E.N."/>
            <person name="Jellen E.N."/>
            <person name="Maughan P.J."/>
            <person name="Tester M."/>
        </authorList>
    </citation>
    <scope>NUCLEOTIDE SEQUENCE [LARGE SCALE GENOMIC DNA]</scope>
    <source>
        <strain evidence="6">cv. PI 614886</strain>
    </source>
</reference>
<evidence type="ECO:0000313" key="6">
    <source>
        <dbReference type="EnsemblPlants" id="AUR62041504-RA:cds"/>
    </source>
</evidence>
<dbReference type="GO" id="GO:0016929">
    <property type="term" value="F:deSUMOylase activity"/>
    <property type="evidence" value="ECO:0007669"/>
    <property type="project" value="TreeGrafter"/>
</dbReference>
<evidence type="ECO:0000256" key="1">
    <source>
        <dbReference type="ARBA" id="ARBA00005234"/>
    </source>
</evidence>
<comment type="similarity">
    <text evidence="1">Belongs to the peptidase C48 family.</text>
</comment>
<sequence>MGALTNNRKRVDECFSLCNQSPSIVSSNHNHYYLNHIELHTSKKRRISIQSHKKVITSPPPSAVSWLSRYPEPEKLRREVHAPVRSNRFGPLPSGLKRRSSGLGVKESMGNLWTKDEQTKHIAVKGLRYVKVGKDKNVIDVEVEPEKENVISKGWEEVENVEDGHEVRSVVSDDGRVVKGDELEPQTRELYGKALRNGAIQGLLAVPDLIKAERSGKVVALGREAYRQLLNTVDRNYSPRQSTRDSEIKIQEAKWQSLRVSRKQREKAKAKELKKPAEGLLREPFVPLTEEEQRDVARAFSNTNRRKILVTHDNSNIQITGEHLQCLRPGAWLNDEVINVYLELLKERERREPEKFLTCHFFNTFFYKKLIGGRNGYDYKAVRRWTSQRKLGYGLLECDKIFVPIHKEVHWCLAVINKKDKTFQYLDSLGGRDLHVLRVLARYFADEVKDKTGQEIDVSSWKQEFVEDLPEQENGPKYNVAGGEELHLETLAI</sequence>
<evidence type="ECO:0000256" key="3">
    <source>
        <dbReference type="ARBA" id="ARBA00022801"/>
    </source>
</evidence>
<evidence type="ECO:0000256" key="2">
    <source>
        <dbReference type="ARBA" id="ARBA00022670"/>
    </source>
</evidence>
<dbReference type="GO" id="GO:0006508">
    <property type="term" value="P:proteolysis"/>
    <property type="evidence" value="ECO:0007669"/>
    <property type="project" value="UniProtKB-KW"/>
</dbReference>